<proteinExistence type="inferred from homology"/>
<protein>
    <recommendedName>
        <fullName evidence="4">uracil phosphoribosyltransferase</fullName>
        <ecNumber evidence="4">2.4.2.9</ecNumber>
    </recommendedName>
    <alternativeName>
        <fullName evidence="10">UMP pyrophosphorylase</fullName>
    </alternativeName>
</protein>
<dbReference type="SUPFAM" id="SSF53271">
    <property type="entry name" value="PRTase-like"/>
    <property type="match status" value="1"/>
</dbReference>
<dbReference type="CDD" id="cd06223">
    <property type="entry name" value="PRTases_typeI"/>
    <property type="match status" value="1"/>
</dbReference>
<dbReference type="EC" id="2.4.2.9" evidence="4"/>
<gene>
    <name evidence="13" type="ORF">INT44_005474</name>
</gene>
<evidence type="ECO:0000256" key="8">
    <source>
        <dbReference type="ARBA" id="ARBA00022741"/>
    </source>
</evidence>
<evidence type="ECO:0000256" key="9">
    <source>
        <dbReference type="ARBA" id="ARBA00023134"/>
    </source>
</evidence>
<evidence type="ECO:0000256" key="7">
    <source>
        <dbReference type="ARBA" id="ARBA00022679"/>
    </source>
</evidence>
<organism evidence="13 14">
    <name type="scientific">Umbelopsis vinacea</name>
    <dbReference type="NCBI Taxonomy" id="44442"/>
    <lineage>
        <taxon>Eukaryota</taxon>
        <taxon>Fungi</taxon>
        <taxon>Fungi incertae sedis</taxon>
        <taxon>Mucoromycota</taxon>
        <taxon>Mucoromycotina</taxon>
        <taxon>Umbelopsidomycetes</taxon>
        <taxon>Umbelopsidales</taxon>
        <taxon>Umbelopsidaceae</taxon>
        <taxon>Umbelopsis</taxon>
    </lineage>
</organism>
<dbReference type="GO" id="GO:0006223">
    <property type="term" value="P:uracil salvage"/>
    <property type="evidence" value="ECO:0007669"/>
    <property type="project" value="InterPro"/>
</dbReference>
<dbReference type="GO" id="GO:0004845">
    <property type="term" value="F:uracil phosphoribosyltransferase activity"/>
    <property type="evidence" value="ECO:0007669"/>
    <property type="project" value="UniProtKB-EC"/>
</dbReference>
<keyword evidence="11" id="KW-0732">Signal</keyword>
<dbReference type="InterPro" id="IPR050054">
    <property type="entry name" value="UPRTase/APRTase"/>
</dbReference>
<keyword evidence="9" id="KW-0342">GTP-binding</keyword>
<feature type="chain" id="PRO_5034386387" description="uracil phosphoribosyltransferase" evidence="11">
    <location>
        <begin position="30"/>
        <end position="244"/>
    </location>
</feature>
<dbReference type="FunFam" id="3.40.50.2020:FF:000003">
    <property type="entry name" value="Uracil phosphoribosyltransferase"/>
    <property type="match status" value="1"/>
</dbReference>
<keyword evidence="14" id="KW-1185">Reference proteome</keyword>
<comment type="caution">
    <text evidence="13">The sequence shown here is derived from an EMBL/GenBank/DDBJ whole genome shotgun (WGS) entry which is preliminary data.</text>
</comment>
<evidence type="ECO:0000256" key="3">
    <source>
        <dbReference type="ARBA" id="ARBA00009516"/>
    </source>
</evidence>
<comment type="similarity">
    <text evidence="3">Belongs to the UPRTase family.</text>
</comment>
<dbReference type="InterPro" id="IPR029057">
    <property type="entry name" value="PRTase-like"/>
</dbReference>
<evidence type="ECO:0000256" key="1">
    <source>
        <dbReference type="ARBA" id="ARBA00001946"/>
    </source>
</evidence>
<keyword evidence="5" id="KW-0021">Allosteric enzyme</keyword>
<evidence type="ECO:0000256" key="4">
    <source>
        <dbReference type="ARBA" id="ARBA00011894"/>
    </source>
</evidence>
<dbReference type="Gene3D" id="3.40.50.2020">
    <property type="match status" value="1"/>
</dbReference>
<dbReference type="Proteomes" id="UP000612746">
    <property type="component" value="Unassembled WGS sequence"/>
</dbReference>
<evidence type="ECO:0000259" key="12">
    <source>
        <dbReference type="Pfam" id="PF14681"/>
    </source>
</evidence>
<dbReference type="Pfam" id="PF14681">
    <property type="entry name" value="UPRTase"/>
    <property type="match status" value="1"/>
</dbReference>
<reference evidence="13" key="1">
    <citation type="submission" date="2020-12" db="EMBL/GenBank/DDBJ databases">
        <title>Metabolic potential, ecology and presence of endohyphal bacteria is reflected in genomic diversity of Mucoromycotina.</title>
        <authorList>
            <person name="Muszewska A."/>
            <person name="Okrasinska A."/>
            <person name="Steczkiewicz K."/>
            <person name="Drgas O."/>
            <person name="Orlowska M."/>
            <person name="Perlinska-Lenart U."/>
            <person name="Aleksandrzak-Piekarczyk T."/>
            <person name="Szatraj K."/>
            <person name="Zielenkiewicz U."/>
            <person name="Pilsyk S."/>
            <person name="Malc E."/>
            <person name="Mieczkowski P."/>
            <person name="Kruszewska J.S."/>
            <person name="Biernat P."/>
            <person name="Pawlowska J."/>
        </authorList>
    </citation>
    <scope>NUCLEOTIDE SEQUENCE</scope>
    <source>
        <strain evidence="13">WA0000051536</strain>
    </source>
</reference>
<dbReference type="NCBIfam" id="TIGR01091">
    <property type="entry name" value="upp"/>
    <property type="match status" value="1"/>
</dbReference>
<dbReference type="GO" id="GO:0044206">
    <property type="term" value="P:UMP salvage"/>
    <property type="evidence" value="ECO:0007669"/>
    <property type="project" value="UniProtKB-UniPathway"/>
</dbReference>
<dbReference type="NCBIfam" id="NF001097">
    <property type="entry name" value="PRK00129.1"/>
    <property type="match status" value="1"/>
</dbReference>
<feature type="domain" description="Phosphoribosyltransferase" evidence="12">
    <location>
        <begin position="33"/>
        <end position="234"/>
    </location>
</feature>
<keyword evidence="8" id="KW-0547">Nucleotide-binding</keyword>
<dbReference type="GO" id="GO:0005737">
    <property type="term" value="C:cytoplasm"/>
    <property type="evidence" value="ECO:0007669"/>
    <property type="project" value="UniProtKB-ARBA"/>
</dbReference>
<dbReference type="InterPro" id="IPR000836">
    <property type="entry name" value="PRTase_dom"/>
</dbReference>
<evidence type="ECO:0000313" key="13">
    <source>
        <dbReference type="EMBL" id="KAG2187784.1"/>
    </source>
</evidence>
<feature type="non-terminal residue" evidence="13">
    <location>
        <position position="1"/>
    </location>
</feature>
<name>A0A8H7Q7A0_9FUNG</name>
<dbReference type="UniPathway" id="UPA00574">
    <property type="reaction ID" value="UER00636"/>
</dbReference>
<accession>A0A8H7Q7A0</accession>
<comment type="pathway">
    <text evidence="2">Pyrimidine metabolism; UMP biosynthesis via salvage pathway; UMP from uracil: step 1/1.</text>
</comment>
<dbReference type="EMBL" id="JAEPRA010000003">
    <property type="protein sequence ID" value="KAG2187784.1"/>
    <property type="molecule type" value="Genomic_DNA"/>
</dbReference>
<evidence type="ECO:0000256" key="2">
    <source>
        <dbReference type="ARBA" id="ARBA00005180"/>
    </source>
</evidence>
<dbReference type="AlphaFoldDB" id="A0A8H7Q7A0"/>
<evidence type="ECO:0000256" key="11">
    <source>
        <dbReference type="SAM" id="SignalP"/>
    </source>
</evidence>
<dbReference type="InterPro" id="IPR005765">
    <property type="entry name" value="UPRT"/>
</dbReference>
<evidence type="ECO:0000256" key="6">
    <source>
        <dbReference type="ARBA" id="ARBA00022676"/>
    </source>
</evidence>
<dbReference type="OrthoDB" id="10257085at2759"/>
<evidence type="ECO:0000256" key="10">
    <source>
        <dbReference type="ARBA" id="ARBA00031082"/>
    </source>
</evidence>
<evidence type="ECO:0000313" key="14">
    <source>
        <dbReference type="Proteomes" id="UP000612746"/>
    </source>
</evidence>
<dbReference type="GO" id="GO:0005525">
    <property type="term" value="F:GTP binding"/>
    <property type="evidence" value="ECO:0007669"/>
    <property type="project" value="UniProtKB-KW"/>
</dbReference>
<keyword evidence="6" id="KW-0328">Glycosyltransferase</keyword>
<comment type="cofactor">
    <cofactor evidence="1">
        <name>Mg(2+)</name>
        <dbReference type="ChEBI" id="CHEBI:18420"/>
    </cofactor>
</comment>
<dbReference type="PANTHER" id="PTHR32315">
    <property type="entry name" value="ADENINE PHOSPHORIBOSYLTRANSFERASE"/>
    <property type="match status" value="1"/>
</dbReference>
<feature type="signal peptide" evidence="11">
    <location>
        <begin position="1"/>
        <end position="29"/>
    </location>
</feature>
<keyword evidence="7" id="KW-0808">Transferase</keyword>
<sequence length="244" mass="27035">MGPTFYRLFTRVLPLYLFLSCFNMSPSSTNLYVSSHPVIATKLTILRDKNSSPKLVRDTMRDLTVLLGYEVTKDLELQKGETLESPLESFQGDVLKEKIAIVPILRSGLGFVDGMLNLIPEAHVLHLGLFREKMSLQPVEYYNKLPSSPNVDSCIVLDPMIATGNTAIAAVHILKEWGIPGDKIRFMGLVASKQGVENLQEAHPDITLYLAAVDEVLDSHGYIRPGIGDSGDRLVCHLCFACFD</sequence>
<evidence type="ECO:0000256" key="5">
    <source>
        <dbReference type="ARBA" id="ARBA00022533"/>
    </source>
</evidence>
<dbReference type="PANTHER" id="PTHR32315:SF4">
    <property type="entry name" value="URACIL PHOSPHORIBOSYLTRANSFERASE, CHLOROPLASTIC"/>
    <property type="match status" value="1"/>
</dbReference>